<evidence type="ECO:0000256" key="7">
    <source>
        <dbReference type="ARBA" id="ARBA00022989"/>
    </source>
</evidence>
<sequence length="310" mass="34325">MSEAKVKKTLGVKAKRRITKVFLYITLVVLSIIWLYPVLWMVLTAFREEYNDLGNLIGIVSGKYIPSGFGFENFRRLLFGNAESAHYSTGWFPRWFLNTLIVSVFTFVLSTIFTLSVAYVMSKMKFKARKPFLNVALILGLFPGFMSIIAIYHILQTFGFLNTYAGSMIALILCYSGGAGLGFYVAKGFFDIIPDSLIESAKLDGATNLQILAQIVLPLSKPIIIYTALTSFLGPWTDFVFAKAILGAQNQERFTVSVGLYSMMNGQFSDGNLFTTFVAGCLLVSIPIVTLFLSMQKYYVSGVTSGAVKG</sequence>
<dbReference type="GO" id="GO:0005886">
    <property type="term" value="C:plasma membrane"/>
    <property type="evidence" value="ECO:0007669"/>
    <property type="project" value="UniProtKB-SubCell"/>
</dbReference>
<dbReference type="KEGG" id="ahk:NCTC10172_00359"/>
<keyword evidence="3 9" id="KW-0813">Transport</keyword>
<evidence type="ECO:0000256" key="2">
    <source>
        <dbReference type="ARBA" id="ARBA00009047"/>
    </source>
</evidence>
<dbReference type="InterPro" id="IPR000515">
    <property type="entry name" value="MetI-like"/>
</dbReference>
<accession>A0A449BIR3</accession>
<reference evidence="11 12" key="1">
    <citation type="submission" date="2019-01" db="EMBL/GenBank/DDBJ databases">
        <authorList>
            <consortium name="Pathogen Informatics"/>
        </authorList>
    </citation>
    <scope>NUCLEOTIDE SEQUENCE [LARGE SCALE GENOMIC DNA]</scope>
    <source>
        <strain evidence="11 12">NCTC10172</strain>
    </source>
</reference>
<feature type="domain" description="ABC transmembrane type-1" evidence="10">
    <location>
        <begin position="96"/>
        <end position="295"/>
    </location>
</feature>
<evidence type="ECO:0000313" key="11">
    <source>
        <dbReference type="EMBL" id="VEU82349.1"/>
    </source>
</evidence>
<keyword evidence="8 9" id="KW-0472">Membrane</keyword>
<dbReference type="Pfam" id="PF00528">
    <property type="entry name" value="BPD_transp_1"/>
    <property type="match status" value="1"/>
</dbReference>
<dbReference type="GO" id="GO:0042956">
    <property type="term" value="P:maltodextrin transmembrane transport"/>
    <property type="evidence" value="ECO:0007669"/>
    <property type="project" value="TreeGrafter"/>
</dbReference>
<protein>
    <submittedName>
        <fullName evidence="11">Maltose transport system permease protein malG</fullName>
    </submittedName>
</protein>
<dbReference type="EMBL" id="LR215050">
    <property type="protein sequence ID" value="VEU82349.1"/>
    <property type="molecule type" value="Genomic_DNA"/>
</dbReference>
<dbReference type="InterPro" id="IPR035906">
    <property type="entry name" value="MetI-like_sf"/>
</dbReference>
<dbReference type="SUPFAM" id="SSF161098">
    <property type="entry name" value="MetI-like"/>
    <property type="match status" value="1"/>
</dbReference>
<gene>
    <name evidence="11" type="primary">malG_2</name>
    <name evidence="11" type="ORF">NCTC10172_00359</name>
</gene>
<keyword evidence="6 9" id="KW-0812">Transmembrane</keyword>
<keyword evidence="4" id="KW-1003">Cell membrane</keyword>
<evidence type="ECO:0000256" key="8">
    <source>
        <dbReference type="ARBA" id="ARBA00023136"/>
    </source>
</evidence>
<comment type="similarity">
    <text evidence="2">Belongs to the binding-protein-dependent transport system permease family. MalFG subfamily.</text>
</comment>
<evidence type="ECO:0000256" key="1">
    <source>
        <dbReference type="ARBA" id="ARBA00004651"/>
    </source>
</evidence>
<dbReference type="GO" id="GO:0015423">
    <property type="term" value="F:ABC-type maltose transporter activity"/>
    <property type="evidence" value="ECO:0007669"/>
    <property type="project" value="TreeGrafter"/>
</dbReference>
<dbReference type="PANTHER" id="PTHR32243:SF50">
    <property type="entry name" value="MALTOSE_MALTODEXTRIN TRANSPORT SYSTEM PERMEASE PROTEIN MALG"/>
    <property type="match status" value="1"/>
</dbReference>
<dbReference type="PROSITE" id="PS50928">
    <property type="entry name" value="ABC_TM1"/>
    <property type="match status" value="1"/>
</dbReference>
<dbReference type="RefSeq" id="WP_035369583.1">
    <property type="nucleotide sequence ID" value="NZ_LR215050.1"/>
</dbReference>
<evidence type="ECO:0000313" key="12">
    <source>
        <dbReference type="Proteomes" id="UP000290909"/>
    </source>
</evidence>
<dbReference type="AlphaFoldDB" id="A0A449BIR3"/>
<organism evidence="11 12">
    <name type="scientific">Acholeplasma hippikon</name>
    <dbReference type="NCBI Taxonomy" id="264636"/>
    <lineage>
        <taxon>Bacteria</taxon>
        <taxon>Bacillati</taxon>
        <taxon>Mycoplasmatota</taxon>
        <taxon>Mollicutes</taxon>
        <taxon>Acholeplasmatales</taxon>
        <taxon>Acholeplasmataceae</taxon>
        <taxon>Acholeplasma</taxon>
    </lineage>
</organism>
<dbReference type="STRING" id="1408416.GCA_000702765_01059"/>
<keyword evidence="7 9" id="KW-1133">Transmembrane helix</keyword>
<comment type="subcellular location">
    <subcellularLocation>
        <location evidence="1 9">Cell membrane</location>
        <topology evidence="1 9">Multi-pass membrane protein</topology>
    </subcellularLocation>
</comment>
<evidence type="ECO:0000256" key="6">
    <source>
        <dbReference type="ARBA" id="ARBA00022692"/>
    </source>
</evidence>
<dbReference type="InterPro" id="IPR050901">
    <property type="entry name" value="BP-dep_ABC_trans_perm"/>
</dbReference>
<feature type="transmembrane region" description="Helical" evidence="9">
    <location>
        <begin position="273"/>
        <end position="293"/>
    </location>
</feature>
<dbReference type="PANTHER" id="PTHR32243">
    <property type="entry name" value="MALTOSE TRANSPORT SYSTEM PERMEASE-RELATED"/>
    <property type="match status" value="1"/>
</dbReference>
<dbReference type="Gene3D" id="1.10.3720.10">
    <property type="entry name" value="MetI-like"/>
    <property type="match status" value="1"/>
</dbReference>
<evidence type="ECO:0000256" key="4">
    <source>
        <dbReference type="ARBA" id="ARBA00022475"/>
    </source>
</evidence>
<dbReference type="Proteomes" id="UP000290909">
    <property type="component" value="Chromosome"/>
</dbReference>
<feature type="transmembrane region" description="Helical" evidence="9">
    <location>
        <begin position="21"/>
        <end position="43"/>
    </location>
</feature>
<evidence type="ECO:0000256" key="5">
    <source>
        <dbReference type="ARBA" id="ARBA00022597"/>
    </source>
</evidence>
<feature type="transmembrane region" description="Helical" evidence="9">
    <location>
        <begin position="211"/>
        <end position="233"/>
    </location>
</feature>
<feature type="transmembrane region" description="Helical" evidence="9">
    <location>
        <begin position="95"/>
        <end position="120"/>
    </location>
</feature>
<evidence type="ECO:0000256" key="9">
    <source>
        <dbReference type="RuleBase" id="RU363032"/>
    </source>
</evidence>
<name>A0A449BIR3_9MOLU</name>
<feature type="transmembrane region" description="Helical" evidence="9">
    <location>
        <begin position="132"/>
        <end position="155"/>
    </location>
</feature>
<keyword evidence="5" id="KW-0762">Sugar transport</keyword>
<dbReference type="CDD" id="cd06261">
    <property type="entry name" value="TM_PBP2"/>
    <property type="match status" value="1"/>
</dbReference>
<evidence type="ECO:0000256" key="3">
    <source>
        <dbReference type="ARBA" id="ARBA00022448"/>
    </source>
</evidence>
<proteinExistence type="inferred from homology"/>
<evidence type="ECO:0000259" key="10">
    <source>
        <dbReference type="PROSITE" id="PS50928"/>
    </source>
</evidence>
<keyword evidence="12" id="KW-1185">Reference proteome</keyword>
<feature type="transmembrane region" description="Helical" evidence="9">
    <location>
        <begin position="167"/>
        <end position="190"/>
    </location>
</feature>